<evidence type="ECO:0000313" key="2">
    <source>
        <dbReference type="Proteomes" id="UP000179018"/>
    </source>
</evidence>
<organism evidence="1 2">
    <name type="scientific">Candidatus Woesebacteria bacterium RIFCSPLOWO2_01_FULL_39_10</name>
    <dbReference type="NCBI Taxonomy" id="1802516"/>
    <lineage>
        <taxon>Bacteria</taxon>
        <taxon>Candidatus Woeseibacteriota</taxon>
    </lineage>
</organism>
<name>A0A1F8B5P9_9BACT</name>
<proteinExistence type="predicted"/>
<dbReference type="STRING" id="1802516.A3A75_01825"/>
<dbReference type="AlphaFoldDB" id="A0A1F8B5P9"/>
<evidence type="ECO:0000313" key="1">
    <source>
        <dbReference type="EMBL" id="OGM59327.1"/>
    </source>
</evidence>
<dbReference type="SUPFAM" id="SSF52540">
    <property type="entry name" value="P-loop containing nucleoside triphosphate hydrolases"/>
    <property type="match status" value="1"/>
</dbReference>
<gene>
    <name evidence="1" type="ORF">A3A75_01825</name>
</gene>
<accession>A0A1F8B5P9</accession>
<comment type="caution">
    <text evidence="1">The sequence shown here is derived from an EMBL/GenBank/DDBJ whole genome shotgun (WGS) entry which is preliminary data.</text>
</comment>
<sequence>MAKFVIFAHARTGSTSLARVLAESKDVKMAIEPFHPGFSKWNPKEKNFSKLIKDQKTMNDALDELFRKYSAIKVLDYQFPKKIYFEMLGRKDLKFLFLRRKNLLEAAISTAVGEQTKEWHKQGNQKVYDNLKPVDIDEIAKWIKYIGKLSETYFSYLEKNRSNDFLPLYYEDLYSEDLENNRKTLKAICDFLDITLPPDVVIEKYMTPSKAKINYKNIYSRIPNYQEIMERFKNI</sequence>
<evidence type="ECO:0008006" key="3">
    <source>
        <dbReference type="Google" id="ProtNLM"/>
    </source>
</evidence>
<reference evidence="1 2" key="1">
    <citation type="journal article" date="2016" name="Nat. Commun.">
        <title>Thousands of microbial genomes shed light on interconnected biogeochemical processes in an aquifer system.</title>
        <authorList>
            <person name="Anantharaman K."/>
            <person name="Brown C.T."/>
            <person name="Hug L.A."/>
            <person name="Sharon I."/>
            <person name="Castelle C.J."/>
            <person name="Probst A.J."/>
            <person name="Thomas B.C."/>
            <person name="Singh A."/>
            <person name="Wilkins M.J."/>
            <person name="Karaoz U."/>
            <person name="Brodie E.L."/>
            <person name="Williams K.H."/>
            <person name="Hubbard S.S."/>
            <person name="Banfield J.F."/>
        </authorList>
    </citation>
    <scope>NUCLEOTIDE SEQUENCE [LARGE SCALE GENOMIC DNA]</scope>
</reference>
<dbReference type="Gene3D" id="3.40.50.300">
    <property type="entry name" value="P-loop containing nucleotide triphosphate hydrolases"/>
    <property type="match status" value="1"/>
</dbReference>
<dbReference type="EMBL" id="MGHC01000023">
    <property type="protein sequence ID" value="OGM59327.1"/>
    <property type="molecule type" value="Genomic_DNA"/>
</dbReference>
<protein>
    <recommendedName>
        <fullName evidence="3">Sulfotransferase domain-containing protein</fullName>
    </recommendedName>
</protein>
<dbReference type="InterPro" id="IPR027417">
    <property type="entry name" value="P-loop_NTPase"/>
</dbReference>
<dbReference type="Proteomes" id="UP000179018">
    <property type="component" value="Unassembled WGS sequence"/>
</dbReference>